<dbReference type="EMBL" id="CP097899">
    <property type="protein sequence ID" value="URN93961.1"/>
    <property type="molecule type" value="Genomic_DNA"/>
</dbReference>
<gene>
    <name evidence="2" type="ORF">NAG76_19385</name>
</gene>
<evidence type="ECO:0000313" key="2">
    <source>
        <dbReference type="EMBL" id="URN93961.1"/>
    </source>
</evidence>
<dbReference type="Gene3D" id="2.60.120.40">
    <property type="match status" value="1"/>
</dbReference>
<dbReference type="InterPro" id="IPR001073">
    <property type="entry name" value="C1q_dom"/>
</dbReference>
<evidence type="ECO:0000313" key="3">
    <source>
        <dbReference type="Proteomes" id="UP001056756"/>
    </source>
</evidence>
<dbReference type="SUPFAM" id="SSF49842">
    <property type="entry name" value="TNF-like"/>
    <property type="match status" value="1"/>
</dbReference>
<dbReference type="KEGG" id="plig:NAG76_19385"/>
<sequence length="188" mass="20246">MGYYGPHKRKHNGYKNNNFNHNTNNNTFYLTGGLAPVTPEPTSGFRAINNTVSQPLAANTFVKVLFPTEQFDLENEYDPTTSIFIPKSPGVYSIIASINFSPTIPFQNYRARVEIHLNGGAAVAIDNDFFGPTLPAFVNVASVSAILQLNAGDRVEVFATANIAGTLEGPNVADAGAGSNFQAARFKS</sequence>
<name>A0A9J6ZDQ5_9BACL</name>
<feature type="domain" description="C1q" evidence="1">
    <location>
        <begin position="38"/>
        <end position="188"/>
    </location>
</feature>
<dbReference type="AlphaFoldDB" id="A0A9J6ZDQ5"/>
<organism evidence="2 3">
    <name type="scientific">Candidatus Pristimantibacillus lignocellulolyticus</name>
    <dbReference type="NCBI Taxonomy" id="2994561"/>
    <lineage>
        <taxon>Bacteria</taxon>
        <taxon>Bacillati</taxon>
        <taxon>Bacillota</taxon>
        <taxon>Bacilli</taxon>
        <taxon>Bacillales</taxon>
        <taxon>Paenibacillaceae</taxon>
        <taxon>Candidatus Pristimantibacillus</taxon>
    </lineage>
</organism>
<proteinExistence type="predicted"/>
<reference evidence="2" key="1">
    <citation type="submission" date="2022-05" db="EMBL/GenBank/DDBJ databases">
        <title>Novel bacterial taxa in a minimal lignocellulolytic consortium and its capacity to transform plastics disclosed by genome-resolved metagenomics.</title>
        <authorList>
            <person name="Rodriguez C.A.D."/>
            <person name="Diaz-Garcia L."/>
            <person name="Herrera K."/>
            <person name="Tarazona N.A."/>
            <person name="Sproer C."/>
            <person name="Overmann J."/>
            <person name="Jimenez D.J."/>
        </authorList>
    </citation>
    <scope>NUCLEOTIDE SEQUENCE</scope>
    <source>
        <strain evidence="2">MAG5</strain>
    </source>
</reference>
<dbReference type="Pfam" id="PF00386">
    <property type="entry name" value="C1q"/>
    <property type="match status" value="1"/>
</dbReference>
<dbReference type="Proteomes" id="UP001056756">
    <property type="component" value="Chromosome"/>
</dbReference>
<dbReference type="PROSITE" id="PS50871">
    <property type="entry name" value="C1Q"/>
    <property type="match status" value="1"/>
</dbReference>
<dbReference type="InterPro" id="IPR008983">
    <property type="entry name" value="Tumour_necrosis_fac-like_dom"/>
</dbReference>
<evidence type="ECO:0000259" key="1">
    <source>
        <dbReference type="PROSITE" id="PS50871"/>
    </source>
</evidence>
<accession>A0A9J6ZDQ5</accession>
<protein>
    <submittedName>
        <fullName evidence="2">Complement C1q domain-containing protein</fullName>
    </submittedName>
</protein>
<dbReference type="SMART" id="SM00110">
    <property type="entry name" value="C1Q"/>
    <property type="match status" value="1"/>
</dbReference>